<reference evidence="1 2" key="1">
    <citation type="submission" date="2005-09" db="EMBL/GenBank/DDBJ databases">
        <authorList>
            <person name="Mural R.J."/>
            <person name="Li P.W."/>
            <person name="Adams M.D."/>
            <person name="Amanatides P.G."/>
            <person name="Baden-Tillson H."/>
            <person name="Barnstead M."/>
            <person name="Chin S.H."/>
            <person name="Dew I."/>
            <person name="Evans C.A."/>
            <person name="Ferriera S."/>
            <person name="Flanigan M."/>
            <person name="Fosler C."/>
            <person name="Glodek A."/>
            <person name="Gu Z."/>
            <person name="Holt R.A."/>
            <person name="Jennings D."/>
            <person name="Kraft C.L."/>
            <person name="Lu F."/>
            <person name="Nguyen T."/>
            <person name="Nusskern D.R."/>
            <person name="Pfannkoch C.M."/>
            <person name="Sitter C."/>
            <person name="Sutton G.G."/>
            <person name="Venter J.C."/>
            <person name="Wang Z."/>
            <person name="Woodage T."/>
            <person name="Zheng X.H."/>
            <person name="Zhong F."/>
        </authorList>
    </citation>
    <scope>NUCLEOTIDE SEQUENCE [LARGE SCALE GENOMIC DNA]</scope>
    <source>
        <strain>BN</strain>
        <strain evidence="2">Sprague-Dawley</strain>
    </source>
</reference>
<name>A6JF22_RAT</name>
<evidence type="ECO:0000313" key="2">
    <source>
        <dbReference type="Proteomes" id="UP000234681"/>
    </source>
</evidence>
<dbReference type="EMBL" id="CH473983">
    <property type="protein sequence ID" value="EDM00438.1"/>
    <property type="molecule type" value="Genomic_DNA"/>
</dbReference>
<evidence type="ECO:0000313" key="1">
    <source>
        <dbReference type="EMBL" id="EDM00438.1"/>
    </source>
</evidence>
<protein>
    <submittedName>
        <fullName evidence="1">RCG37771</fullName>
    </submittedName>
</protein>
<proteinExistence type="predicted"/>
<sequence>MSSLETTRPASYKLLKSLLFEARTVEGHLQSCLKLCRAAYSHCQQCSGYAGSFHSFFSLYQDVELLAPPAPCFLP</sequence>
<organism evidence="1 2">
    <name type="scientific">Rattus norvegicus</name>
    <name type="common">Rat</name>
    <dbReference type="NCBI Taxonomy" id="10116"/>
    <lineage>
        <taxon>Eukaryota</taxon>
        <taxon>Metazoa</taxon>
        <taxon>Chordata</taxon>
        <taxon>Craniata</taxon>
        <taxon>Vertebrata</taxon>
        <taxon>Euteleostomi</taxon>
        <taxon>Mammalia</taxon>
        <taxon>Eutheria</taxon>
        <taxon>Euarchontoglires</taxon>
        <taxon>Glires</taxon>
        <taxon>Rodentia</taxon>
        <taxon>Myomorpha</taxon>
        <taxon>Muroidea</taxon>
        <taxon>Muridae</taxon>
        <taxon>Murinae</taxon>
        <taxon>Rattus</taxon>
    </lineage>
</organism>
<accession>A6JF22</accession>
<gene>
    <name evidence="1" type="ORF">rCG_37771</name>
</gene>
<dbReference type="Proteomes" id="UP000234681">
    <property type="component" value="Chromosome 3"/>
</dbReference>
<dbReference type="AlphaFoldDB" id="A6JF22"/>